<proteinExistence type="predicted"/>
<keyword evidence="2" id="KW-0963">Cytoplasm</keyword>
<dbReference type="PANTHER" id="PTHR13200">
    <property type="entry name" value="EEF1A LYSINE METHYLTRANSFERASE 1"/>
    <property type="match status" value="1"/>
</dbReference>
<dbReference type="Proteomes" id="UP000785679">
    <property type="component" value="Unassembled WGS sequence"/>
</dbReference>
<comment type="caution">
    <text evidence="6">The sequence shown here is derived from an EMBL/GenBank/DDBJ whole genome shotgun (WGS) entry which is preliminary data.</text>
</comment>
<evidence type="ECO:0000256" key="2">
    <source>
        <dbReference type="ARBA" id="ARBA00022490"/>
    </source>
</evidence>
<dbReference type="GO" id="GO:0016279">
    <property type="term" value="F:protein-lysine N-methyltransferase activity"/>
    <property type="evidence" value="ECO:0007669"/>
    <property type="project" value="InterPro"/>
</dbReference>
<keyword evidence="3" id="KW-0489">Methyltransferase</keyword>
<feature type="region of interest" description="Disordered" evidence="5">
    <location>
        <begin position="1"/>
        <end position="32"/>
    </location>
</feature>
<accession>A0A8J8P333</accession>
<dbReference type="Pfam" id="PF10237">
    <property type="entry name" value="N6-adenineMlase"/>
    <property type="match status" value="1"/>
</dbReference>
<dbReference type="OrthoDB" id="206354at2759"/>
<name>A0A8J8P333_HALGN</name>
<dbReference type="EMBL" id="RRYP01002340">
    <property type="protein sequence ID" value="TNV84879.1"/>
    <property type="molecule type" value="Genomic_DNA"/>
</dbReference>
<reference evidence="6" key="1">
    <citation type="submission" date="2019-06" db="EMBL/GenBank/DDBJ databases">
        <authorList>
            <person name="Zheng W."/>
        </authorList>
    </citation>
    <scope>NUCLEOTIDE SEQUENCE</scope>
    <source>
        <strain evidence="6">QDHG01</strain>
    </source>
</reference>
<evidence type="ECO:0000256" key="3">
    <source>
        <dbReference type="ARBA" id="ARBA00022603"/>
    </source>
</evidence>
<evidence type="ECO:0000256" key="5">
    <source>
        <dbReference type="SAM" id="MobiDB-lite"/>
    </source>
</evidence>
<organism evidence="6 7">
    <name type="scientific">Halteria grandinella</name>
    <dbReference type="NCBI Taxonomy" id="5974"/>
    <lineage>
        <taxon>Eukaryota</taxon>
        <taxon>Sar</taxon>
        <taxon>Alveolata</taxon>
        <taxon>Ciliophora</taxon>
        <taxon>Intramacronucleata</taxon>
        <taxon>Spirotrichea</taxon>
        <taxon>Stichotrichia</taxon>
        <taxon>Sporadotrichida</taxon>
        <taxon>Halteriidae</taxon>
        <taxon>Halteria</taxon>
    </lineage>
</organism>
<evidence type="ECO:0000313" key="7">
    <source>
        <dbReference type="Proteomes" id="UP000785679"/>
    </source>
</evidence>
<keyword evidence="4" id="KW-0808">Transferase</keyword>
<gene>
    <name evidence="6" type="ORF">FGO68_gene10122</name>
</gene>
<evidence type="ECO:0000313" key="6">
    <source>
        <dbReference type="EMBL" id="TNV84879.1"/>
    </source>
</evidence>
<evidence type="ECO:0000256" key="4">
    <source>
        <dbReference type="ARBA" id="ARBA00022679"/>
    </source>
</evidence>
<protein>
    <submittedName>
        <fullName evidence="6">Uncharacterized protein</fullName>
    </submittedName>
</protein>
<keyword evidence="7" id="KW-1185">Reference proteome</keyword>
<dbReference type="GO" id="GO:0032259">
    <property type="term" value="P:methylation"/>
    <property type="evidence" value="ECO:0007669"/>
    <property type="project" value="UniProtKB-KW"/>
</dbReference>
<dbReference type="GO" id="GO:0005737">
    <property type="term" value="C:cytoplasm"/>
    <property type="evidence" value="ECO:0007669"/>
    <property type="project" value="UniProtKB-SubCell"/>
</dbReference>
<dbReference type="AlphaFoldDB" id="A0A8J8P333"/>
<evidence type="ECO:0000256" key="1">
    <source>
        <dbReference type="ARBA" id="ARBA00004496"/>
    </source>
</evidence>
<dbReference type="PANTHER" id="PTHR13200:SF0">
    <property type="entry name" value="EEF1A LYSINE METHYLTRANSFERASE 1"/>
    <property type="match status" value="1"/>
</dbReference>
<sequence>MESEPKQELQAAVEEQKQQPSEQQPMLDAHAAQQQKLDALIKEKQFMENSVSVGEGEDNWSIMPDNFRERRDLEQYFFTKKVIDELMNAFIMAVDTPTDLEKKLCLICAPSLAKAFWETHGLKITICDIDERFKDLPGFHYYDLQEPVAFPNEFEYILFDPPFFYISLPQMSKAIQVLANGNKDIKLLMSFMTRDEKQVKAAFNTFNLERTMYKLEYATVEPNRWENYGLYSNVDIPMIKRQKKGGQKYYC</sequence>
<dbReference type="InterPro" id="IPR019369">
    <property type="entry name" value="Efm5/EEF1AKMT1"/>
</dbReference>
<comment type="subcellular location">
    <subcellularLocation>
        <location evidence="1">Cytoplasm</location>
    </subcellularLocation>
</comment>
<dbReference type="InterPro" id="IPR041370">
    <property type="entry name" value="Mlase_EEF1AKMT1/ZCCHC4"/>
</dbReference>